<dbReference type="PANTHER" id="PTHR22744:SF14">
    <property type="entry name" value="BTB DOMAIN-CONTAINING PROTEIN-RELATED"/>
    <property type="match status" value="1"/>
</dbReference>
<reference evidence="2" key="1">
    <citation type="submission" date="2023-10" db="EMBL/GenBank/DDBJ databases">
        <title>Genome assembly of Pristionchus species.</title>
        <authorList>
            <person name="Yoshida K."/>
            <person name="Sommer R.J."/>
        </authorList>
    </citation>
    <scope>NUCLEOTIDE SEQUENCE</scope>
    <source>
        <strain evidence="2">RS0144</strain>
    </source>
</reference>
<dbReference type="PROSITE" id="PS50097">
    <property type="entry name" value="BTB"/>
    <property type="match status" value="1"/>
</dbReference>
<evidence type="ECO:0000313" key="3">
    <source>
        <dbReference type="Proteomes" id="UP001432027"/>
    </source>
</evidence>
<keyword evidence="3" id="KW-1185">Reference proteome</keyword>
<dbReference type="EMBL" id="BTSX01000006">
    <property type="protein sequence ID" value="GMT03104.1"/>
    <property type="molecule type" value="Genomic_DNA"/>
</dbReference>
<dbReference type="Pfam" id="PF00651">
    <property type="entry name" value="BTB"/>
    <property type="match status" value="1"/>
</dbReference>
<evidence type="ECO:0000259" key="1">
    <source>
        <dbReference type="PROSITE" id="PS50097"/>
    </source>
</evidence>
<name>A0AAV5U9N8_9BILA</name>
<sequence length="187" mass="21517">MACENAIPSDQNTTVTVLIDNQKIVVDVPYVSKWSQFLQAYFASNMKESANGIYPIKECSAVHFREMLEVIYPSSKPIHENNVDAMLELGDRFIMPMLTRKCEVFLSKKSSHGISEIRMLGMADRFNLLCTRTIVLERLSPTESLRSVCFVRLPFVLPSHFTPIQLQPKKAIGRKWFRNIFLQRFPS</sequence>
<dbReference type="InterPro" id="IPR000210">
    <property type="entry name" value="BTB/POZ_dom"/>
</dbReference>
<dbReference type="InterPro" id="IPR011333">
    <property type="entry name" value="SKP1/BTB/POZ_sf"/>
</dbReference>
<gene>
    <name evidence="2" type="ORF">PENTCL1PPCAC_25278</name>
</gene>
<dbReference type="PANTHER" id="PTHR22744">
    <property type="entry name" value="HELIX LOOP HELIX PROTEIN 21-RELATED"/>
    <property type="match status" value="1"/>
</dbReference>
<proteinExistence type="predicted"/>
<dbReference type="Proteomes" id="UP001432027">
    <property type="component" value="Unassembled WGS sequence"/>
</dbReference>
<organism evidence="2 3">
    <name type="scientific">Pristionchus entomophagus</name>
    <dbReference type="NCBI Taxonomy" id="358040"/>
    <lineage>
        <taxon>Eukaryota</taxon>
        <taxon>Metazoa</taxon>
        <taxon>Ecdysozoa</taxon>
        <taxon>Nematoda</taxon>
        <taxon>Chromadorea</taxon>
        <taxon>Rhabditida</taxon>
        <taxon>Rhabditina</taxon>
        <taxon>Diplogasteromorpha</taxon>
        <taxon>Diplogasteroidea</taxon>
        <taxon>Neodiplogasteridae</taxon>
        <taxon>Pristionchus</taxon>
    </lineage>
</organism>
<dbReference type="SMART" id="SM00225">
    <property type="entry name" value="BTB"/>
    <property type="match status" value="1"/>
</dbReference>
<accession>A0AAV5U9N8</accession>
<dbReference type="AlphaFoldDB" id="A0AAV5U9N8"/>
<feature type="domain" description="BTB" evidence="1">
    <location>
        <begin position="13"/>
        <end position="80"/>
    </location>
</feature>
<dbReference type="Gene3D" id="3.30.710.10">
    <property type="entry name" value="Potassium Channel Kv1.1, Chain A"/>
    <property type="match status" value="1"/>
</dbReference>
<evidence type="ECO:0000313" key="2">
    <source>
        <dbReference type="EMBL" id="GMT03104.1"/>
    </source>
</evidence>
<dbReference type="SUPFAM" id="SSF54695">
    <property type="entry name" value="POZ domain"/>
    <property type="match status" value="1"/>
</dbReference>
<protein>
    <recommendedName>
        <fullName evidence="1">BTB domain-containing protein</fullName>
    </recommendedName>
</protein>
<feature type="non-terminal residue" evidence="2">
    <location>
        <position position="187"/>
    </location>
</feature>
<comment type="caution">
    <text evidence="2">The sequence shown here is derived from an EMBL/GenBank/DDBJ whole genome shotgun (WGS) entry which is preliminary data.</text>
</comment>